<sequence length="192" mass="21023">MPALLQPQPIYAAHPAGIHRLRSPIHLVPTCSSPSRRRTRPAPRRRRPQIRAERGPHAFDQLPWLSALEAAPEHTSPWDIADLSLLPAESEDGPGPVRRRKTSLRSNPMAAPCSPQSLPLPPSPSPAPLSPLDTNSQFLFPCAPSPSPSPATPLARFNPSRILFRNLMPVSHCDDGSPHQCINIRPTSLDPF</sequence>
<dbReference type="EMBL" id="JAACJK010000164">
    <property type="protein sequence ID" value="KAF5324828.1"/>
    <property type="molecule type" value="Genomic_DNA"/>
</dbReference>
<dbReference type="Proteomes" id="UP000541558">
    <property type="component" value="Unassembled WGS sequence"/>
</dbReference>
<keyword evidence="2" id="KW-1185">Reference proteome</keyword>
<protein>
    <submittedName>
        <fullName evidence="1">Uncharacterized protein</fullName>
    </submittedName>
</protein>
<proteinExistence type="predicted"/>
<evidence type="ECO:0000313" key="2">
    <source>
        <dbReference type="Proteomes" id="UP000541558"/>
    </source>
</evidence>
<gene>
    <name evidence="1" type="ORF">D9611_004256</name>
</gene>
<name>A0A8H5BKL1_9AGAR</name>
<dbReference type="OrthoDB" id="3204463at2759"/>
<reference evidence="1 2" key="1">
    <citation type="journal article" date="2020" name="ISME J.">
        <title>Uncovering the hidden diversity of litter-decomposition mechanisms in mushroom-forming fungi.</title>
        <authorList>
            <person name="Floudas D."/>
            <person name="Bentzer J."/>
            <person name="Ahren D."/>
            <person name="Johansson T."/>
            <person name="Persson P."/>
            <person name="Tunlid A."/>
        </authorList>
    </citation>
    <scope>NUCLEOTIDE SEQUENCE [LARGE SCALE GENOMIC DNA]</scope>
    <source>
        <strain evidence="1 2">CBS 175.51</strain>
    </source>
</reference>
<comment type="caution">
    <text evidence="1">The sequence shown here is derived from an EMBL/GenBank/DDBJ whole genome shotgun (WGS) entry which is preliminary data.</text>
</comment>
<accession>A0A8H5BKL1</accession>
<organism evidence="1 2">
    <name type="scientific">Ephemerocybe angulata</name>
    <dbReference type="NCBI Taxonomy" id="980116"/>
    <lineage>
        <taxon>Eukaryota</taxon>
        <taxon>Fungi</taxon>
        <taxon>Dikarya</taxon>
        <taxon>Basidiomycota</taxon>
        <taxon>Agaricomycotina</taxon>
        <taxon>Agaricomycetes</taxon>
        <taxon>Agaricomycetidae</taxon>
        <taxon>Agaricales</taxon>
        <taxon>Agaricineae</taxon>
        <taxon>Psathyrellaceae</taxon>
        <taxon>Ephemerocybe</taxon>
    </lineage>
</organism>
<evidence type="ECO:0000313" key="1">
    <source>
        <dbReference type="EMBL" id="KAF5324828.1"/>
    </source>
</evidence>